<gene>
    <name evidence="4" type="ORF">DBRI00130_LOCUS33747</name>
</gene>
<feature type="region of interest" description="Disordered" evidence="2">
    <location>
        <begin position="149"/>
        <end position="170"/>
    </location>
</feature>
<organism evidence="4">
    <name type="scientific">Ditylum brightwellii</name>
    <dbReference type="NCBI Taxonomy" id="49249"/>
    <lineage>
        <taxon>Eukaryota</taxon>
        <taxon>Sar</taxon>
        <taxon>Stramenopiles</taxon>
        <taxon>Ochrophyta</taxon>
        <taxon>Bacillariophyta</taxon>
        <taxon>Mediophyceae</taxon>
        <taxon>Lithodesmiophycidae</taxon>
        <taxon>Lithodesmiales</taxon>
        <taxon>Lithodesmiaceae</taxon>
        <taxon>Ditylum</taxon>
    </lineage>
</organism>
<feature type="domain" description="FAD dependent oxidoreductase" evidence="3">
    <location>
        <begin position="219"/>
        <end position="621"/>
    </location>
</feature>
<evidence type="ECO:0000256" key="2">
    <source>
        <dbReference type="SAM" id="MobiDB-lite"/>
    </source>
</evidence>
<dbReference type="InterPro" id="IPR036188">
    <property type="entry name" value="FAD/NAD-bd_sf"/>
</dbReference>
<keyword evidence="1" id="KW-0560">Oxidoreductase</keyword>
<dbReference type="PANTHER" id="PTHR13847">
    <property type="entry name" value="SARCOSINE DEHYDROGENASE-RELATED"/>
    <property type="match status" value="1"/>
</dbReference>
<protein>
    <recommendedName>
        <fullName evidence="3">FAD dependent oxidoreductase domain-containing protein</fullName>
    </recommendedName>
</protein>
<dbReference type="GO" id="GO:0016491">
    <property type="term" value="F:oxidoreductase activity"/>
    <property type="evidence" value="ECO:0007669"/>
    <property type="project" value="UniProtKB-KW"/>
</dbReference>
<accession>A0A7S4SFP6</accession>
<proteinExistence type="predicted"/>
<feature type="region of interest" description="Disordered" evidence="2">
    <location>
        <begin position="57"/>
        <end position="82"/>
    </location>
</feature>
<dbReference type="GO" id="GO:0005737">
    <property type="term" value="C:cytoplasm"/>
    <property type="evidence" value="ECO:0007669"/>
    <property type="project" value="TreeGrafter"/>
</dbReference>
<dbReference type="InterPro" id="IPR006076">
    <property type="entry name" value="FAD-dep_OxRdtase"/>
</dbReference>
<name>A0A7S4SFP6_9STRA</name>
<dbReference type="SUPFAM" id="SSF51905">
    <property type="entry name" value="FAD/NAD(P)-binding domain"/>
    <property type="match status" value="1"/>
</dbReference>
<dbReference type="EMBL" id="HBNS01043462">
    <property type="protein sequence ID" value="CAE4642892.1"/>
    <property type="molecule type" value="Transcribed_RNA"/>
</dbReference>
<evidence type="ECO:0000256" key="1">
    <source>
        <dbReference type="ARBA" id="ARBA00023002"/>
    </source>
</evidence>
<dbReference type="Gene3D" id="3.50.50.60">
    <property type="entry name" value="FAD/NAD(P)-binding domain"/>
    <property type="match status" value="1"/>
</dbReference>
<dbReference type="AlphaFoldDB" id="A0A7S4SFP6"/>
<dbReference type="PANTHER" id="PTHR13847:SF289">
    <property type="entry name" value="GLYCINE OXIDASE"/>
    <property type="match status" value="1"/>
</dbReference>
<dbReference type="Gene3D" id="3.30.9.10">
    <property type="entry name" value="D-Amino Acid Oxidase, subunit A, domain 2"/>
    <property type="match status" value="1"/>
</dbReference>
<evidence type="ECO:0000313" key="4">
    <source>
        <dbReference type="EMBL" id="CAE4642892.1"/>
    </source>
</evidence>
<evidence type="ECO:0000259" key="3">
    <source>
        <dbReference type="Pfam" id="PF01266"/>
    </source>
</evidence>
<sequence>MEIEKAAARKLLWGSFMWLLCHENDDNDNVSTVHENKSNKLRALVQEVLPAIDALLHNDDNDEQPNKRINGTNNESPSSSSVEEALSYLKAYSLSMPLAIPNKQLAMDEVESRNGVFLSVSDQVPQPLHIELITKVAGLNVVNRCLPHSGEQHHHKEEEEEDAPLPPPVSADKVKAIDSKQTTGMMSCDEIGLIFHCRENIRAREYHNSLKDNNNDKSIVIIGAGIIGTSVALNIARRQQQRQQEEGGEGDTIKQITVLDRLPINNGDIGEATSCTWAWLNANSKSPLSYKLLNNLGMIAWRRDNVIRDLPSWCGSLVRYKKSDGDEEGGGDRDPRLCGGAYFAEGPLSMEQMRTIEPTAAFLTDDNSDYENKEVGVKAVENVYYFPDEGQVDPAKAVHKIRKEAEELGVRFLGKVDVPEILRDSKGYITGVMTKSMDGDESNVLKANDVVVAGGVGAAAKALGGLPMMNHPGTLAYARSLSSSSHRSNNSKDQQNVHELNRILVDTVTQSHVLCREDGMLVAGGGVLQVGGTSAVETPSTTDTVGTSDALRESLGKQLLKAASRLAPDALKHASFVSTTEGRRPIPLDGYPAVGYIEPGLYVVVTHSGMTLSPLLGNIVAGEIEKCVSCDILEKYRPTRFHT</sequence>
<reference evidence="4" key="1">
    <citation type="submission" date="2021-01" db="EMBL/GenBank/DDBJ databases">
        <authorList>
            <person name="Corre E."/>
            <person name="Pelletier E."/>
            <person name="Niang G."/>
            <person name="Scheremetjew M."/>
            <person name="Finn R."/>
            <person name="Kale V."/>
            <person name="Holt S."/>
            <person name="Cochrane G."/>
            <person name="Meng A."/>
            <person name="Brown T."/>
            <person name="Cohen L."/>
        </authorList>
    </citation>
    <scope>NUCLEOTIDE SEQUENCE</scope>
    <source>
        <strain evidence="4">GSO104</strain>
    </source>
</reference>
<dbReference type="Pfam" id="PF01266">
    <property type="entry name" value="DAO"/>
    <property type="match status" value="1"/>
</dbReference>